<keyword evidence="3" id="KW-1185">Reference proteome</keyword>
<feature type="domain" description="N-acetyltransferase" evidence="1">
    <location>
        <begin position="3"/>
        <end position="159"/>
    </location>
</feature>
<evidence type="ECO:0000313" key="2">
    <source>
        <dbReference type="EMBL" id="GIH77007.1"/>
    </source>
</evidence>
<gene>
    <name evidence="2" type="ORF">Plo01_34360</name>
</gene>
<evidence type="ECO:0000259" key="1">
    <source>
        <dbReference type="PROSITE" id="PS51186"/>
    </source>
</evidence>
<dbReference type="GO" id="GO:0016747">
    <property type="term" value="F:acyltransferase activity, transferring groups other than amino-acyl groups"/>
    <property type="evidence" value="ECO:0007669"/>
    <property type="project" value="InterPro"/>
</dbReference>
<dbReference type="PANTHER" id="PTHR43072">
    <property type="entry name" value="N-ACETYLTRANSFERASE"/>
    <property type="match status" value="1"/>
</dbReference>
<dbReference type="Gene3D" id="3.40.630.30">
    <property type="match status" value="1"/>
</dbReference>
<proteinExistence type="predicted"/>
<accession>A0A8J3RNI0</accession>
<dbReference type="CDD" id="cd04301">
    <property type="entry name" value="NAT_SF"/>
    <property type="match status" value="1"/>
</dbReference>
<dbReference type="InterPro" id="IPR000182">
    <property type="entry name" value="GNAT_dom"/>
</dbReference>
<name>A0A8J3RNI0_9ACTN</name>
<sequence>MDIIIVTATAGDVPALMVSAGALFREDGGRRDPFMDVEWPERDGRDYYTMMATGPACLALLARLATPDGPVIGHLTGQMKEPDALRPGVVAAELVSMRVAEEWRSRGVGAQLVDRFLAWAGEKGANRATVSAYAANSDAIRFYRAHGFVPMSLSLQADL</sequence>
<dbReference type="InterPro" id="IPR016181">
    <property type="entry name" value="Acyl_CoA_acyltransferase"/>
</dbReference>
<dbReference type="AlphaFoldDB" id="A0A8J3RNI0"/>
<dbReference type="SUPFAM" id="SSF55729">
    <property type="entry name" value="Acyl-CoA N-acyltransferases (Nat)"/>
    <property type="match status" value="1"/>
</dbReference>
<dbReference type="EMBL" id="BOOH01000023">
    <property type="protein sequence ID" value="GIH77007.1"/>
    <property type="molecule type" value="Genomic_DNA"/>
</dbReference>
<protein>
    <recommendedName>
        <fullName evidence="1">N-acetyltransferase domain-containing protein</fullName>
    </recommendedName>
</protein>
<comment type="caution">
    <text evidence="2">The sequence shown here is derived from an EMBL/GenBank/DDBJ whole genome shotgun (WGS) entry which is preliminary data.</text>
</comment>
<evidence type="ECO:0000313" key="3">
    <source>
        <dbReference type="Proteomes" id="UP000616724"/>
    </source>
</evidence>
<dbReference type="RefSeq" id="WP_203891564.1">
    <property type="nucleotide sequence ID" value="NZ_BOOH01000023.1"/>
</dbReference>
<dbReference type="Proteomes" id="UP000616724">
    <property type="component" value="Unassembled WGS sequence"/>
</dbReference>
<dbReference type="Pfam" id="PF00583">
    <property type="entry name" value="Acetyltransf_1"/>
    <property type="match status" value="1"/>
</dbReference>
<dbReference type="PANTHER" id="PTHR43072:SF60">
    <property type="entry name" value="L-2,4-DIAMINOBUTYRIC ACID ACETYLTRANSFERASE"/>
    <property type="match status" value="1"/>
</dbReference>
<dbReference type="PROSITE" id="PS51186">
    <property type="entry name" value="GNAT"/>
    <property type="match status" value="1"/>
</dbReference>
<reference evidence="2 3" key="1">
    <citation type="submission" date="2021-01" db="EMBL/GenBank/DDBJ databases">
        <title>Whole genome shotgun sequence of Planobispora longispora NBRC 13918.</title>
        <authorList>
            <person name="Komaki H."/>
            <person name="Tamura T."/>
        </authorList>
    </citation>
    <scope>NUCLEOTIDE SEQUENCE [LARGE SCALE GENOMIC DNA]</scope>
    <source>
        <strain evidence="2 3">NBRC 13918</strain>
    </source>
</reference>
<organism evidence="2 3">
    <name type="scientific">Planobispora longispora</name>
    <dbReference type="NCBI Taxonomy" id="28887"/>
    <lineage>
        <taxon>Bacteria</taxon>
        <taxon>Bacillati</taxon>
        <taxon>Actinomycetota</taxon>
        <taxon>Actinomycetes</taxon>
        <taxon>Streptosporangiales</taxon>
        <taxon>Streptosporangiaceae</taxon>
        <taxon>Planobispora</taxon>
    </lineage>
</organism>